<keyword evidence="1" id="KW-0732">Signal</keyword>
<sequence>MDLALLTLVTLACSFSVALGQGLPGLPGSPPSAADIIRQLGLLVTLVQNVDMSIPVEAPVTNQVSITVLMKNDLPVPMQITGLRGTAGLNGQTLATFAQSFDNLNFTIPALGDTAMTPIVQPVNLTQGVVPLLLVIPSAALDVQLTLNITVLQVLGINILAVPNFPYIQFAAPATYHLELCSSVEMHPEFELETAMTGGSQVERKRAVVLYETVENRSNTVFLAADMPLFFSSRGMRAYASVFVTATPVARLSFNMHLALLMLVVLAWGFSVALGQGLPGLPDGAEIVDLVQDLDIPIPVEALVTNQVSMTILMKNNLPLPMQITGLRGTAGLNGQTLITFAQSFDNSNFTIPASGGTATTVIQPVDLTQGVLPLLFVIPSAALDVQLTLNITVLQILGIPILPFINFAYTQLAAPTTYHLELCSSVEKQPEFELESEVQ</sequence>
<evidence type="ECO:0000256" key="1">
    <source>
        <dbReference type="SAM" id="SignalP"/>
    </source>
</evidence>
<name>A0A165PUS5_EXIGL</name>
<proteinExistence type="predicted"/>
<evidence type="ECO:0000313" key="2">
    <source>
        <dbReference type="EMBL" id="KZW02694.1"/>
    </source>
</evidence>
<organism evidence="2 3">
    <name type="scientific">Exidia glandulosa HHB12029</name>
    <dbReference type="NCBI Taxonomy" id="1314781"/>
    <lineage>
        <taxon>Eukaryota</taxon>
        <taxon>Fungi</taxon>
        <taxon>Dikarya</taxon>
        <taxon>Basidiomycota</taxon>
        <taxon>Agaricomycotina</taxon>
        <taxon>Agaricomycetes</taxon>
        <taxon>Auriculariales</taxon>
        <taxon>Exidiaceae</taxon>
        <taxon>Exidia</taxon>
    </lineage>
</organism>
<feature type="chain" id="PRO_5007864303" evidence="1">
    <location>
        <begin position="21"/>
        <end position="440"/>
    </location>
</feature>
<dbReference type="InParanoid" id="A0A165PUS5"/>
<dbReference type="EMBL" id="KV425887">
    <property type="protein sequence ID" value="KZW02694.1"/>
    <property type="molecule type" value="Genomic_DNA"/>
</dbReference>
<reference evidence="2 3" key="1">
    <citation type="journal article" date="2016" name="Mol. Biol. Evol.">
        <title>Comparative Genomics of Early-Diverging Mushroom-Forming Fungi Provides Insights into the Origins of Lignocellulose Decay Capabilities.</title>
        <authorList>
            <person name="Nagy L.G."/>
            <person name="Riley R."/>
            <person name="Tritt A."/>
            <person name="Adam C."/>
            <person name="Daum C."/>
            <person name="Floudas D."/>
            <person name="Sun H."/>
            <person name="Yadav J.S."/>
            <person name="Pangilinan J."/>
            <person name="Larsson K.H."/>
            <person name="Matsuura K."/>
            <person name="Barry K."/>
            <person name="Labutti K."/>
            <person name="Kuo R."/>
            <person name="Ohm R.A."/>
            <person name="Bhattacharya S.S."/>
            <person name="Shirouzu T."/>
            <person name="Yoshinaga Y."/>
            <person name="Martin F.M."/>
            <person name="Grigoriev I.V."/>
            <person name="Hibbett D.S."/>
        </authorList>
    </citation>
    <scope>NUCLEOTIDE SEQUENCE [LARGE SCALE GENOMIC DNA]</scope>
    <source>
        <strain evidence="2 3">HHB12029</strain>
    </source>
</reference>
<dbReference type="AlphaFoldDB" id="A0A165PUS5"/>
<keyword evidence="3" id="KW-1185">Reference proteome</keyword>
<gene>
    <name evidence="2" type="ORF">EXIGLDRAFT_744520</name>
</gene>
<protein>
    <submittedName>
        <fullName evidence="2">Uncharacterized protein</fullName>
    </submittedName>
</protein>
<feature type="signal peptide" evidence="1">
    <location>
        <begin position="1"/>
        <end position="20"/>
    </location>
</feature>
<evidence type="ECO:0000313" key="3">
    <source>
        <dbReference type="Proteomes" id="UP000077266"/>
    </source>
</evidence>
<accession>A0A165PUS5</accession>
<dbReference type="OrthoDB" id="3251634at2759"/>
<dbReference type="Proteomes" id="UP000077266">
    <property type="component" value="Unassembled WGS sequence"/>
</dbReference>